<dbReference type="PANTHER" id="PTHR43130:SF2">
    <property type="entry name" value="DJ-1_PFPI DOMAIN-CONTAINING PROTEIN"/>
    <property type="match status" value="1"/>
</dbReference>
<dbReference type="SUPFAM" id="SSF52317">
    <property type="entry name" value="Class I glutamine amidotransferase-like"/>
    <property type="match status" value="1"/>
</dbReference>
<evidence type="ECO:0000313" key="3">
    <source>
        <dbReference type="Proteomes" id="UP001597114"/>
    </source>
</evidence>
<keyword evidence="2" id="KW-0456">Lyase</keyword>
<evidence type="ECO:0000259" key="1">
    <source>
        <dbReference type="Pfam" id="PF01965"/>
    </source>
</evidence>
<dbReference type="Proteomes" id="UP001597114">
    <property type="component" value="Unassembled WGS sequence"/>
</dbReference>
<evidence type="ECO:0000313" key="2">
    <source>
        <dbReference type="EMBL" id="MFD1518075.1"/>
    </source>
</evidence>
<sequence length="212" mass="22782">MQVAIMLFPRLTALDAIGPYEVLQTVPEHDVVFVGEHRGEVRADTGILGLTVDKTFAEVQSPDIVVVPGGPGSRDLLNGGAHLDWLRTVHPRTRFTTSVCTGSLVLAAAGLLDGLTATTYWGAMEHLEKLGAVPVTQRVVEHLPERLITAAGVSSGIDMAIRLVEVLVDDVAAQAAQMLIEYDPQPPFDAGHPSRVGSAVMERANEYRRARS</sequence>
<dbReference type="Pfam" id="PF01965">
    <property type="entry name" value="DJ-1_PfpI"/>
    <property type="match status" value="1"/>
</dbReference>
<gene>
    <name evidence="2" type="ORF">ACFSJD_11280</name>
</gene>
<dbReference type="InterPro" id="IPR052158">
    <property type="entry name" value="INH-QAR"/>
</dbReference>
<dbReference type="CDD" id="cd03139">
    <property type="entry name" value="GATase1_PfpI_2"/>
    <property type="match status" value="1"/>
</dbReference>
<dbReference type="PANTHER" id="PTHR43130">
    <property type="entry name" value="ARAC-FAMILY TRANSCRIPTIONAL REGULATOR"/>
    <property type="match status" value="1"/>
</dbReference>
<accession>A0ABW4EVN4</accession>
<dbReference type="EC" id="4.2.1.-" evidence="2"/>
<proteinExistence type="predicted"/>
<dbReference type="RefSeq" id="WP_344720151.1">
    <property type="nucleotide sequence ID" value="NZ_BAAAUS010000006.1"/>
</dbReference>
<comment type="caution">
    <text evidence="2">The sequence shown here is derived from an EMBL/GenBank/DDBJ whole genome shotgun (WGS) entry which is preliminary data.</text>
</comment>
<dbReference type="EMBL" id="JBHUCO010000012">
    <property type="protein sequence ID" value="MFD1518075.1"/>
    <property type="molecule type" value="Genomic_DNA"/>
</dbReference>
<dbReference type="InterPro" id="IPR029062">
    <property type="entry name" value="Class_I_gatase-like"/>
</dbReference>
<reference evidence="3" key="1">
    <citation type="journal article" date="2019" name="Int. J. Syst. Evol. Microbiol.">
        <title>The Global Catalogue of Microorganisms (GCM) 10K type strain sequencing project: providing services to taxonomists for standard genome sequencing and annotation.</title>
        <authorList>
            <consortium name="The Broad Institute Genomics Platform"/>
            <consortium name="The Broad Institute Genome Sequencing Center for Infectious Disease"/>
            <person name="Wu L."/>
            <person name="Ma J."/>
        </authorList>
    </citation>
    <scope>NUCLEOTIDE SEQUENCE [LARGE SCALE GENOMIC DNA]</scope>
    <source>
        <strain evidence="3">CCM 7043</strain>
    </source>
</reference>
<feature type="domain" description="DJ-1/PfpI" evidence="1">
    <location>
        <begin position="2"/>
        <end position="165"/>
    </location>
</feature>
<organism evidence="2 3">
    <name type="scientific">Pseudonocardia yunnanensis</name>
    <dbReference type="NCBI Taxonomy" id="58107"/>
    <lineage>
        <taxon>Bacteria</taxon>
        <taxon>Bacillati</taxon>
        <taxon>Actinomycetota</taxon>
        <taxon>Actinomycetes</taxon>
        <taxon>Pseudonocardiales</taxon>
        <taxon>Pseudonocardiaceae</taxon>
        <taxon>Pseudonocardia</taxon>
    </lineage>
</organism>
<dbReference type="Gene3D" id="3.40.50.880">
    <property type="match status" value="1"/>
</dbReference>
<protein>
    <submittedName>
        <fullName evidence="2">DJ-1/PfpI family protein</fullName>
        <ecNumber evidence="2">4.2.1.-</ecNumber>
    </submittedName>
</protein>
<dbReference type="GO" id="GO:0016829">
    <property type="term" value="F:lyase activity"/>
    <property type="evidence" value="ECO:0007669"/>
    <property type="project" value="UniProtKB-KW"/>
</dbReference>
<dbReference type="InterPro" id="IPR002818">
    <property type="entry name" value="DJ-1/PfpI"/>
</dbReference>
<name>A0ABW4EVN4_9PSEU</name>
<keyword evidence="3" id="KW-1185">Reference proteome</keyword>